<organism evidence="9">
    <name type="scientific">marine metagenome</name>
    <dbReference type="NCBI Taxonomy" id="408172"/>
    <lineage>
        <taxon>unclassified sequences</taxon>
        <taxon>metagenomes</taxon>
        <taxon>ecological metagenomes</taxon>
    </lineage>
</organism>
<evidence type="ECO:0000256" key="6">
    <source>
        <dbReference type="ARBA" id="ARBA00023136"/>
    </source>
</evidence>
<feature type="domain" description="Heme-copper oxidase subunit III family profile" evidence="8">
    <location>
        <begin position="1"/>
        <end position="172"/>
    </location>
</feature>
<keyword evidence="4 7" id="KW-0812">Transmembrane</keyword>
<feature type="transmembrane region" description="Helical" evidence="7">
    <location>
        <begin position="74"/>
        <end position="91"/>
    </location>
</feature>
<proteinExistence type="inferred from homology"/>
<comment type="similarity">
    <text evidence="2">Belongs to the cytochrome c oxidase subunit 3 family.</text>
</comment>
<feature type="transmembrane region" description="Helical" evidence="7">
    <location>
        <begin position="154"/>
        <end position="171"/>
    </location>
</feature>
<evidence type="ECO:0000256" key="1">
    <source>
        <dbReference type="ARBA" id="ARBA00004651"/>
    </source>
</evidence>
<dbReference type="InterPro" id="IPR013833">
    <property type="entry name" value="Cyt_c_oxidase_su3_a-hlx"/>
</dbReference>
<dbReference type="InterPro" id="IPR035973">
    <property type="entry name" value="Cyt_c_oxidase_su3-like_sf"/>
</dbReference>
<reference evidence="9" key="1">
    <citation type="submission" date="2018-05" db="EMBL/GenBank/DDBJ databases">
        <authorList>
            <person name="Lanie J.A."/>
            <person name="Ng W.-L."/>
            <person name="Kazmierczak K.M."/>
            <person name="Andrzejewski T.M."/>
            <person name="Davidsen T.M."/>
            <person name="Wayne K.J."/>
            <person name="Tettelin H."/>
            <person name="Glass J.I."/>
            <person name="Rusch D."/>
            <person name="Podicherti R."/>
            <person name="Tsui H.-C.T."/>
            <person name="Winkler M.E."/>
        </authorList>
    </citation>
    <scope>NUCLEOTIDE SEQUENCE</scope>
</reference>
<protein>
    <recommendedName>
        <fullName evidence="8">Heme-copper oxidase subunit III family profile domain-containing protein</fullName>
    </recommendedName>
</protein>
<evidence type="ECO:0000256" key="2">
    <source>
        <dbReference type="ARBA" id="ARBA00010581"/>
    </source>
</evidence>
<dbReference type="InterPro" id="IPR024791">
    <property type="entry name" value="Cyt_c/ubiquinol_Oxase_su3"/>
</dbReference>
<dbReference type="InterPro" id="IPR000298">
    <property type="entry name" value="Cyt_c_oxidase-like_su3"/>
</dbReference>
<keyword evidence="3" id="KW-1003">Cell membrane</keyword>
<gene>
    <name evidence="9" type="ORF">METZ01_LOCUS32431</name>
</gene>
<evidence type="ECO:0000256" key="5">
    <source>
        <dbReference type="ARBA" id="ARBA00022989"/>
    </source>
</evidence>
<evidence type="ECO:0000256" key="4">
    <source>
        <dbReference type="ARBA" id="ARBA00022692"/>
    </source>
</evidence>
<feature type="transmembrane region" description="Helical" evidence="7">
    <location>
        <begin position="111"/>
        <end position="134"/>
    </location>
</feature>
<dbReference type="SUPFAM" id="SSF81452">
    <property type="entry name" value="Cytochrome c oxidase subunit III-like"/>
    <property type="match status" value="1"/>
</dbReference>
<dbReference type="CDD" id="cd00386">
    <property type="entry name" value="Heme_Cu_Oxidase_III_like"/>
    <property type="match status" value="1"/>
</dbReference>
<evidence type="ECO:0000313" key="9">
    <source>
        <dbReference type="EMBL" id="SUZ79577.1"/>
    </source>
</evidence>
<keyword evidence="5 7" id="KW-1133">Transmembrane helix</keyword>
<evidence type="ECO:0000256" key="7">
    <source>
        <dbReference type="SAM" id="Phobius"/>
    </source>
</evidence>
<evidence type="ECO:0000256" key="3">
    <source>
        <dbReference type="ARBA" id="ARBA00022475"/>
    </source>
</evidence>
<dbReference type="Pfam" id="PF00510">
    <property type="entry name" value="COX3"/>
    <property type="match status" value="1"/>
</dbReference>
<dbReference type="PROSITE" id="PS50253">
    <property type="entry name" value="COX3"/>
    <property type="match status" value="1"/>
</dbReference>
<dbReference type="Gene3D" id="1.20.120.80">
    <property type="entry name" value="Cytochrome c oxidase, subunit III, four-helix bundle"/>
    <property type="match status" value="1"/>
</dbReference>
<dbReference type="GO" id="GO:0019646">
    <property type="term" value="P:aerobic electron transport chain"/>
    <property type="evidence" value="ECO:0007669"/>
    <property type="project" value="InterPro"/>
</dbReference>
<dbReference type="AlphaFoldDB" id="A0A381QNS9"/>
<dbReference type="PANTHER" id="PTHR11403">
    <property type="entry name" value="CYTOCHROME C OXIDASE SUBUNIT III"/>
    <property type="match status" value="1"/>
</dbReference>
<name>A0A381QNS9_9ZZZZ</name>
<comment type="subcellular location">
    <subcellularLocation>
        <location evidence="1">Cell membrane</location>
        <topology evidence="1">Multi-pass membrane protein</topology>
    </subcellularLocation>
</comment>
<keyword evidence="6 7" id="KW-0472">Membrane</keyword>
<sequence>MLIFIVTEAMFFGGLISAYLVIRAGLDEWPPWAQPRLPVETTAFNTLALLVSGLLMGYSRNLLQKNKIIEGRKWLGYSILLGTFFLVSQGYEWVQLLKYGLTISSSVYGGLFYLIIGAHGLHVIGTLAFLAYAWKRLGAPVNPFTPEGLLPAQLLWYFVVCVWPVLYVLVYL</sequence>
<evidence type="ECO:0000259" key="8">
    <source>
        <dbReference type="PROSITE" id="PS50253"/>
    </source>
</evidence>
<dbReference type="EMBL" id="UINC01001393">
    <property type="protein sequence ID" value="SUZ79577.1"/>
    <property type="molecule type" value="Genomic_DNA"/>
</dbReference>
<dbReference type="GO" id="GO:0005886">
    <property type="term" value="C:plasma membrane"/>
    <property type="evidence" value="ECO:0007669"/>
    <property type="project" value="UniProtKB-SubCell"/>
</dbReference>
<dbReference type="PANTHER" id="PTHR11403:SF2">
    <property type="entry name" value="CYTOCHROME BO(3) UBIQUINOL OXIDASE SUBUNIT 3"/>
    <property type="match status" value="1"/>
</dbReference>
<dbReference type="GO" id="GO:0004129">
    <property type="term" value="F:cytochrome-c oxidase activity"/>
    <property type="evidence" value="ECO:0007669"/>
    <property type="project" value="InterPro"/>
</dbReference>
<feature type="transmembrane region" description="Helical" evidence="7">
    <location>
        <begin position="42"/>
        <end position="62"/>
    </location>
</feature>
<accession>A0A381QNS9</accession>